<reference evidence="7" key="2">
    <citation type="submission" date="2016-03" db="EMBL/GenBank/DDBJ databases">
        <title>Streptococcus antelopensis sp. nov., isolated from the feces of the Tibetan antelope (Pantholops hodgsonii) in Hoh Xil National Nature Reserve, Qinghai, China.</title>
        <authorList>
            <person name="Bai X."/>
        </authorList>
    </citation>
    <scope>NUCLEOTIDE SEQUENCE [LARGE SCALE GENOMIC DNA]</scope>
    <source>
        <strain evidence="7">TA 26</strain>
    </source>
</reference>
<dbReference type="FunFam" id="1.10.10.10:FF:000001">
    <property type="entry name" value="LysR family transcriptional regulator"/>
    <property type="match status" value="1"/>
</dbReference>
<evidence type="ECO:0000256" key="1">
    <source>
        <dbReference type="ARBA" id="ARBA00009437"/>
    </source>
</evidence>
<sequence length="290" mass="32902">MVIHDNLKTFITVAKNKSFTKTAKELFVSQPAVSKAIKNLEEELQVKLFQRDKRKGLNLTNVGKEILLYARQMENLENKIYQATYLENNLLSGQIRVAALPIITTMILVPIFKIFKEKYPLVNIELIEGTAFEVREAVLNHHVDFGLSTSPFQDLETKFLLTDKMCAISSQKLSNEINLYNQAAENLIFCQAGQETAMEILHSYNISFDRSFIVKQPETAVKFVEENYGIGIISEFVLSSISQKSIHKIDISPKIEIEFGIVATDFSDLSPSASKMVEMIANQFHQQNKT</sequence>
<evidence type="ECO:0000256" key="2">
    <source>
        <dbReference type="ARBA" id="ARBA00023015"/>
    </source>
</evidence>
<dbReference type="PANTHER" id="PTHR30419:SF28">
    <property type="entry name" value="HTH-TYPE TRANSCRIPTIONAL REGULATOR BSDA"/>
    <property type="match status" value="1"/>
</dbReference>
<keyword evidence="2" id="KW-0805">Transcription regulation</keyword>
<dbReference type="InterPro" id="IPR005119">
    <property type="entry name" value="LysR_subst-bd"/>
</dbReference>
<evidence type="ECO:0000256" key="4">
    <source>
        <dbReference type="ARBA" id="ARBA00023163"/>
    </source>
</evidence>
<dbReference type="GO" id="GO:0003677">
    <property type="term" value="F:DNA binding"/>
    <property type="evidence" value="ECO:0007669"/>
    <property type="project" value="UniProtKB-KW"/>
</dbReference>
<dbReference type="Pfam" id="PF03466">
    <property type="entry name" value="LysR_substrate"/>
    <property type="match status" value="1"/>
</dbReference>
<evidence type="ECO:0000256" key="3">
    <source>
        <dbReference type="ARBA" id="ARBA00023125"/>
    </source>
</evidence>
<dbReference type="SUPFAM" id="SSF53850">
    <property type="entry name" value="Periplasmic binding protein-like II"/>
    <property type="match status" value="1"/>
</dbReference>
<gene>
    <name evidence="6" type="ORF">A0O21_00975</name>
</gene>
<dbReference type="PANTHER" id="PTHR30419">
    <property type="entry name" value="HTH-TYPE TRANSCRIPTIONAL REGULATOR YBHD"/>
    <property type="match status" value="1"/>
</dbReference>
<evidence type="ECO:0000259" key="5">
    <source>
        <dbReference type="PROSITE" id="PS50931"/>
    </source>
</evidence>
<dbReference type="InterPro" id="IPR000847">
    <property type="entry name" value="LysR_HTH_N"/>
</dbReference>
<name>A0A172Q5H3_9STRE</name>
<comment type="similarity">
    <text evidence="1">Belongs to the LysR transcriptional regulatory family.</text>
</comment>
<evidence type="ECO:0000313" key="6">
    <source>
        <dbReference type="EMBL" id="AND78698.1"/>
    </source>
</evidence>
<dbReference type="InterPro" id="IPR050950">
    <property type="entry name" value="HTH-type_LysR_regulators"/>
</dbReference>
<reference evidence="6 7" key="1">
    <citation type="journal article" date="2016" name="Int. J. Syst. Evol. Microbiol.">
        <title>Streptococcuspantholopis sp. nov., isolated from faeces of the Tibetan antelope (Pantholops hodgsonii).</title>
        <authorList>
            <person name="Bai X."/>
            <person name="Xiong Y."/>
            <person name="Lu S."/>
            <person name="Jin D."/>
            <person name="Lai X."/>
            <person name="Yang J."/>
            <person name="Niu L."/>
            <person name="Hu S."/>
            <person name="Meng X."/>
            <person name="Pu J."/>
            <person name="Ye C."/>
            <person name="Xu J."/>
        </authorList>
    </citation>
    <scope>NUCLEOTIDE SEQUENCE [LARGE SCALE GENOMIC DNA]</scope>
    <source>
        <strain evidence="6 7">TA 26</strain>
    </source>
</reference>
<dbReference type="Proteomes" id="UP000077317">
    <property type="component" value="Chromosome"/>
</dbReference>
<keyword evidence="7" id="KW-1185">Reference proteome</keyword>
<dbReference type="Pfam" id="PF00126">
    <property type="entry name" value="HTH_1"/>
    <property type="match status" value="1"/>
</dbReference>
<dbReference type="PROSITE" id="PS50931">
    <property type="entry name" value="HTH_LYSR"/>
    <property type="match status" value="1"/>
</dbReference>
<keyword evidence="3" id="KW-0238">DNA-binding</keyword>
<dbReference type="AlphaFoldDB" id="A0A172Q5H3"/>
<dbReference type="GO" id="GO:0005829">
    <property type="term" value="C:cytosol"/>
    <property type="evidence" value="ECO:0007669"/>
    <property type="project" value="TreeGrafter"/>
</dbReference>
<protein>
    <recommendedName>
        <fullName evidence="5">HTH lysR-type domain-containing protein</fullName>
    </recommendedName>
</protein>
<organism evidence="6 7">
    <name type="scientific">Streptococcus pantholopis</name>
    <dbReference type="NCBI Taxonomy" id="1811193"/>
    <lineage>
        <taxon>Bacteria</taxon>
        <taxon>Bacillati</taxon>
        <taxon>Bacillota</taxon>
        <taxon>Bacilli</taxon>
        <taxon>Lactobacillales</taxon>
        <taxon>Streptococcaceae</taxon>
        <taxon>Streptococcus</taxon>
    </lineage>
</organism>
<dbReference type="InterPro" id="IPR036388">
    <property type="entry name" value="WH-like_DNA-bd_sf"/>
</dbReference>
<dbReference type="STRING" id="1811193.A0O21_00975"/>
<dbReference type="PRINTS" id="PR00039">
    <property type="entry name" value="HTHLYSR"/>
</dbReference>
<dbReference type="SUPFAM" id="SSF46785">
    <property type="entry name" value="Winged helix' DNA-binding domain"/>
    <property type="match status" value="1"/>
</dbReference>
<dbReference type="Gene3D" id="1.10.10.10">
    <property type="entry name" value="Winged helix-like DNA-binding domain superfamily/Winged helix DNA-binding domain"/>
    <property type="match status" value="1"/>
</dbReference>
<feature type="domain" description="HTH lysR-type" evidence="5">
    <location>
        <begin position="1"/>
        <end position="60"/>
    </location>
</feature>
<proteinExistence type="inferred from homology"/>
<dbReference type="KEGG" id="spat:A0O21_00975"/>
<evidence type="ECO:0000313" key="7">
    <source>
        <dbReference type="Proteomes" id="UP000077317"/>
    </source>
</evidence>
<keyword evidence="4" id="KW-0804">Transcription</keyword>
<accession>A0A172Q5H3</accession>
<dbReference type="GO" id="GO:0003700">
    <property type="term" value="F:DNA-binding transcription factor activity"/>
    <property type="evidence" value="ECO:0007669"/>
    <property type="project" value="InterPro"/>
</dbReference>
<dbReference type="Gene3D" id="3.40.190.290">
    <property type="match status" value="1"/>
</dbReference>
<dbReference type="InterPro" id="IPR036390">
    <property type="entry name" value="WH_DNA-bd_sf"/>
</dbReference>
<dbReference type="RefSeq" id="WP_067060158.1">
    <property type="nucleotide sequence ID" value="NZ_CP014699.1"/>
</dbReference>
<dbReference type="EMBL" id="CP014699">
    <property type="protein sequence ID" value="AND78698.1"/>
    <property type="molecule type" value="Genomic_DNA"/>
</dbReference>
<dbReference type="CDD" id="cd05466">
    <property type="entry name" value="PBP2_LTTR_substrate"/>
    <property type="match status" value="1"/>
</dbReference>
<dbReference type="OrthoDB" id="119203at2"/>